<keyword evidence="2" id="KW-1185">Reference proteome</keyword>
<sequence length="182" mass="21389">EFEKIKVSKVGNESNKKVILEQNIKPTITKVFDTYYHLDEPMEETFNNTKFNSDEMQKNVLEVLLKKVVTKCNTLYIEIELGGKININKNRKKNNKEKVENIKVLMEKKKLDRAYKAWVKKKKWKQTIIKHLTVTKSNAKVIRTEDIKKEDKGAKLIIELSMTYPKLAKIDYANRILDPEDC</sequence>
<organism evidence="1 2">
    <name type="scientific">Gigaspora margarita</name>
    <dbReference type="NCBI Taxonomy" id="4874"/>
    <lineage>
        <taxon>Eukaryota</taxon>
        <taxon>Fungi</taxon>
        <taxon>Fungi incertae sedis</taxon>
        <taxon>Mucoromycota</taxon>
        <taxon>Glomeromycotina</taxon>
        <taxon>Glomeromycetes</taxon>
        <taxon>Diversisporales</taxon>
        <taxon>Gigasporaceae</taxon>
        <taxon>Gigaspora</taxon>
    </lineage>
</organism>
<feature type="non-terminal residue" evidence="1">
    <location>
        <position position="1"/>
    </location>
</feature>
<proteinExistence type="predicted"/>
<gene>
    <name evidence="1" type="ORF">GMARGA_LOCUS23867</name>
</gene>
<evidence type="ECO:0000313" key="2">
    <source>
        <dbReference type="Proteomes" id="UP000789901"/>
    </source>
</evidence>
<reference evidence="1 2" key="1">
    <citation type="submission" date="2021-06" db="EMBL/GenBank/DDBJ databases">
        <authorList>
            <person name="Kallberg Y."/>
            <person name="Tangrot J."/>
            <person name="Rosling A."/>
        </authorList>
    </citation>
    <scope>NUCLEOTIDE SEQUENCE [LARGE SCALE GENOMIC DNA]</scope>
    <source>
        <strain evidence="1 2">120-4 pot B 10/14</strain>
    </source>
</reference>
<evidence type="ECO:0000313" key="1">
    <source>
        <dbReference type="EMBL" id="CAG8804475.1"/>
    </source>
</evidence>
<accession>A0ABN7VXT4</accession>
<protein>
    <submittedName>
        <fullName evidence="1">23309_t:CDS:1</fullName>
    </submittedName>
</protein>
<dbReference type="Proteomes" id="UP000789901">
    <property type="component" value="Unassembled WGS sequence"/>
</dbReference>
<name>A0ABN7VXT4_GIGMA</name>
<comment type="caution">
    <text evidence="1">The sequence shown here is derived from an EMBL/GenBank/DDBJ whole genome shotgun (WGS) entry which is preliminary data.</text>
</comment>
<dbReference type="EMBL" id="CAJVQB010024584">
    <property type="protein sequence ID" value="CAG8804475.1"/>
    <property type="molecule type" value="Genomic_DNA"/>
</dbReference>